<dbReference type="InterPro" id="IPR000073">
    <property type="entry name" value="AB_hydrolase_1"/>
</dbReference>
<dbReference type="Proteomes" id="UP001221328">
    <property type="component" value="Unassembled WGS sequence"/>
</dbReference>
<evidence type="ECO:0000313" key="3">
    <source>
        <dbReference type="Proteomes" id="UP001221328"/>
    </source>
</evidence>
<dbReference type="Pfam" id="PF00561">
    <property type="entry name" value="Abhydrolase_1"/>
    <property type="match status" value="1"/>
</dbReference>
<evidence type="ECO:0000259" key="1">
    <source>
        <dbReference type="Pfam" id="PF00561"/>
    </source>
</evidence>
<dbReference type="SUPFAM" id="SSF53474">
    <property type="entry name" value="alpha/beta-Hydrolases"/>
    <property type="match status" value="1"/>
</dbReference>
<dbReference type="GO" id="GO:0016787">
    <property type="term" value="F:hydrolase activity"/>
    <property type="evidence" value="ECO:0007669"/>
    <property type="project" value="UniProtKB-KW"/>
</dbReference>
<dbReference type="EMBL" id="JAQOSK010000036">
    <property type="protein sequence ID" value="MDC2961411.1"/>
    <property type="molecule type" value="Genomic_DNA"/>
</dbReference>
<keyword evidence="2" id="KW-0378">Hydrolase</keyword>
<dbReference type="PRINTS" id="PR00111">
    <property type="entry name" value="ABHYDROLASE"/>
</dbReference>
<reference evidence="2 3" key="1">
    <citation type="journal article" date="2015" name="Int. J. Syst. Evol. Microbiol.">
        <title>Streptomyces gilvifuscus sp. nov., an actinomycete that produces antibacterial compounds isolated from soil.</title>
        <authorList>
            <person name="Nguyen T.M."/>
            <person name="Kim J."/>
        </authorList>
    </citation>
    <scope>NUCLEOTIDE SEQUENCE [LARGE SCALE GENOMIC DNA]</scope>
    <source>
        <strain evidence="2 3">T113</strain>
    </source>
</reference>
<feature type="domain" description="AB hydrolase-1" evidence="1">
    <location>
        <begin position="32"/>
        <end position="250"/>
    </location>
</feature>
<evidence type="ECO:0000313" key="2">
    <source>
        <dbReference type="EMBL" id="MDC2961411.1"/>
    </source>
</evidence>
<dbReference type="Gene3D" id="3.40.50.1820">
    <property type="entry name" value="alpha/beta hydrolase"/>
    <property type="match status" value="1"/>
</dbReference>
<name>A0ABT5G9S1_9ACTN</name>
<dbReference type="PANTHER" id="PTHR43689">
    <property type="entry name" value="HYDROLASE"/>
    <property type="match status" value="1"/>
</dbReference>
<keyword evidence="3" id="KW-1185">Reference proteome</keyword>
<accession>A0ABT5G9S1</accession>
<comment type="caution">
    <text evidence="2">The sequence shown here is derived from an EMBL/GenBank/DDBJ whole genome shotgun (WGS) entry which is preliminary data.</text>
</comment>
<proteinExistence type="predicted"/>
<protein>
    <submittedName>
        <fullName evidence="2">Alpha/beta hydrolase</fullName>
    </submittedName>
</protein>
<dbReference type="PANTHER" id="PTHR43689:SF8">
    <property type="entry name" value="ALPHA_BETA-HYDROLASES SUPERFAMILY PROTEIN"/>
    <property type="match status" value="1"/>
</dbReference>
<gene>
    <name evidence="2" type="ORF">PO587_44015</name>
</gene>
<sequence length="273" mass="28761">MTGTTSHTLSLAQGDVDLTIDVQGRPQGEGHPFLLLHGGGGPQTVALFAGLLAEQRPARVITPVHPGFGGAARPTWLTDVPTLAQLYAQLLDTLGLEDVTVVGNSIGGWIAAELAALGSDRISSIVLVNAVGIQVPGHPVADTFPLSPGELAQLSFHDPSKFRFDPSTLSDAQRAVMVANRAALEVYSGPNAMADPTLLERLAKVTHPTLVAWGESDQVVDADYGRAWADAVPGARFELLPGTGHMPQVETPAEFLPVVWDFADAHATNRPTH</sequence>
<organism evidence="2 3">
    <name type="scientific">Streptomyces gilvifuscus</name>
    <dbReference type="NCBI Taxonomy" id="1550617"/>
    <lineage>
        <taxon>Bacteria</taxon>
        <taxon>Bacillati</taxon>
        <taxon>Actinomycetota</taxon>
        <taxon>Actinomycetes</taxon>
        <taxon>Kitasatosporales</taxon>
        <taxon>Streptomycetaceae</taxon>
        <taxon>Streptomyces</taxon>
    </lineage>
</organism>
<dbReference type="InterPro" id="IPR029058">
    <property type="entry name" value="AB_hydrolase_fold"/>
</dbReference>